<dbReference type="InterPro" id="IPR042240">
    <property type="entry name" value="CHASE_sf"/>
</dbReference>
<evidence type="ECO:0000256" key="2">
    <source>
        <dbReference type="ARBA" id="ARBA00022692"/>
    </source>
</evidence>
<dbReference type="STRING" id="1515746.HR45_01580"/>
<dbReference type="InterPro" id="IPR043128">
    <property type="entry name" value="Rev_trsase/Diguanyl_cyclase"/>
</dbReference>
<keyword evidence="2 5" id="KW-0812">Transmembrane</keyword>
<dbReference type="NCBIfam" id="TIGR00254">
    <property type="entry name" value="GGDEF"/>
    <property type="match status" value="1"/>
</dbReference>
<dbReference type="PANTHER" id="PTHR46663">
    <property type="entry name" value="DIGUANYLATE CYCLASE DGCT-RELATED"/>
    <property type="match status" value="1"/>
</dbReference>
<keyword evidence="9" id="KW-1185">Reference proteome</keyword>
<dbReference type="InterPro" id="IPR000160">
    <property type="entry name" value="GGDEF_dom"/>
</dbReference>
<feature type="domain" description="GGDEF" evidence="7">
    <location>
        <begin position="312"/>
        <end position="445"/>
    </location>
</feature>
<proteinExistence type="predicted"/>
<evidence type="ECO:0000259" key="6">
    <source>
        <dbReference type="PROSITE" id="PS50839"/>
    </source>
</evidence>
<dbReference type="Pfam" id="PF03924">
    <property type="entry name" value="CHASE"/>
    <property type="match status" value="1"/>
</dbReference>
<dbReference type="PANTHER" id="PTHR46663:SF2">
    <property type="entry name" value="GGDEF DOMAIN-CONTAINING PROTEIN"/>
    <property type="match status" value="1"/>
</dbReference>
<dbReference type="AlphaFoldDB" id="A0A094JIT2"/>
<dbReference type="eggNOG" id="COG3452">
    <property type="taxonomic scope" value="Bacteria"/>
</dbReference>
<dbReference type="InterPro" id="IPR006189">
    <property type="entry name" value="CHASE_dom"/>
</dbReference>
<protein>
    <recommendedName>
        <fullName evidence="10">Diguanylate cyclase</fullName>
    </recommendedName>
</protein>
<dbReference type="eggNOG" id="COG2199">
    <property type="taxonomic scope" value="Bacteria"/>
</dbReference>
<dbReference type="SMART" id="SM00267">
    <property type="entry name" value="GGDEF"/>
    <property type="match status" value="1"/>
</dbReference>
<accession>A0A094JIT2</accession>
<dbReference type="EMBL" id="JPEO01000001">
    <property type="protein sequence ID" value="KFZ39117.1"/>
    <property type="molecule type" value="Genomic_DNA"/>
</dbReference>
<reference evidence="8 9" key="1">
    <citation type="submission" date="2014-06" db="EMBL/GenBank/DDBJ databases">
        <title>Shewanella sp. YQH10.</title>
        <authorList>
            <person name="Liu Y."/>
            <person name="Zeng R."/>
        </authorList>
    </citation>
    <scope>NUCLEOTIDE SEQUENCE [LARGE SCALE GENOMIC DNA]</scope>
    <source>
        <strain evidence="8 9">YQH10</strain>
    </source>
</reference>
<name>A0A094JIT2_9GAMM</name>
<dbReference type="SUPFAM" id="SSF55073">
    <property type="entry name" value="Nucleotide cyclase"/>
    <property type="match status" value="1"/>
</dbReference>
<dbReference type="Proteomes" id="UP000029264">
    <property type="component" value="Unassembled WGS sequence"/>
</dbReference>
<dbReference type="SMART" id="SM01079">
    <property type="entry name" value="CHASE"/>
    <property type="match status" value="1"/>
</dbReference>
<gene>
    <name evidence="8" type="ORF">HR45_01580</name>
</gene>
<dbReference type="PROSITE" id="PS50887">
    <property type="entry name" value="GGDEF"/>
    <property type="match status" value="1"/>
</dbReference>
<evidence type="ECO:0000313" key="9">
    <source>
        <dbReference type="Proteomes" id="UP000029264"/>
    </source>
</evidence>
<dbReference type="InterPro" id="IPR029787">
    <property type="entry name" value="Nucleotide_cyclase"/>
</dbReference>
<evidence type="ECO:0000256" key="4">
    <source>
        <dbReference type="ARBA" id="ARBA00023136"/>
    </source>
</evidence>
<organism evidence="8 9">
    <name type="scientific">Shewanella mangrovi</name>
    <dbReference type="NCBI Taxonomy" id="1515746"/>
    <lineage>
        <taxon>Bacteria</taxon>
        <taxon>Pseudomonadati</taxon>
        <taxon>Pseudomonadota</taxon>
        <taxon>Gammaproteobacteria</taxon>
        <taxon>Alteromonadales</taxon>
        <taxon>Shewanellaceae</taxon>
        <taxon>Shewanella</taxon>
    </lineage>
</organism>
<dbReference type="GO" id="GO:0016020">
    <property type="term" value="C:membrane"/>
    <property type="evidence" value="ECO:0007669"/>
    <property type="project" value="UniProtKB-SubCell"/>
</dbReference>
<dbReference type="Pfam" id="PF00990">
    <property type="entry name" value="GGDEF"/>
    <property type="match status" value="1"/>
</dbReference>
<evidence type="ECO:0000256" key="5">
    <source>
        <dbReference type="SAM" id="Phobius"/>
    </source>
</evidence>
<evidence type="ECO:0000259" key="7">
    <source>
        <dbReference type="PROSITE" id="PS50887"/>
    </source>
</evidence>
<feature type="transmembrane region" description="Helical" evidence="5">
    <location>
        <begin position="254"/>
        <end position="273"/>
    </location>
</feature>
<evidence type="ECO:0008006" key="10">
    <source>
        <dbReference type="Google" id="ProtNLM"/>
    </source>
</evidence>
<keyword evidence="4 5" id="KW-0472">Membrane</keyword>
<dbReference type="CDD" id="cd01949">
    <property type="entry name" value="GGDEF"/>
    <property type="match status" value="1"/>
</dbReference>
<dbReference type="InterPro" id="IPR052163">
    <property type="entry name" value="DGC-Regulatory_Protein"/>
</dbReference>
<dbReference type="Gene3D" id="3.30.70.270">
    <property type="match status" value="1"/>
</dbReference>
<dbReference type="GO" id="GO:0007165">
    <property type="term" value="P:signal transduction"/>
    <property type="evidence" value="ECO:0007669"/>
    <property type="project" value="UniProtKB-ARBA"/>
</dbReference>
<feature type="domain" description="CHASE" evidence="6">
    <location>
        <begin position="97"/>
        <end position="236"/>
    </location>
</feature>
<dbReference type="PROSITE" id="PS50839">
    <property type="entry name" value="CHASE"/>
    <property type="match status" value="1"/>
</dbReference>
<sequence length="445" mass="49892">MLWLLSAIYLVLSVIITEFVTQTYAQRQLSAEQDVVKDRLSLVRSHLESAIFMDTYLADSLATVVTIDPKFATDNWNAIGAKLLSKAHFVRNVGIAPNNIISHTYPLKGNEKAIGFDFRTRPEQLRTVELARQIQGVYIAGPLELVQGGQAIIARFPIFADYPKNTRYWGGVSVVMDFQKLLEQSGIVNIDGAHVSLSKFDIANPQGKVFYGDPNIFANPDVEMKVKLPNGEWHLAAHYDINDAEHVQMTKASIRAMGATVSVLVYIVLLLLYRNYLIVHTASMQDELTSLPNRRSVMGLLQRLFEKNDSDQTFAILNIDLNGFKHVNDELGHEAGDELLKHVAKQLSNAVRSDDMVARIGGDEFVIVLQNVRKDTRIEVVASKVKQMTEAHTMSWGEHQVKPSLSVGYAIYDGSQTSIKDLLKQADSHMYQVKTRHKHGLDYSI</sequence>
<comment type="caution">
    <text evidence="8">The sequence shown here is derived from an EMBL/GenBank/DDBJ whole genome shotgun (WGS) entry which is preliminary data.</text>
</comment>
<evidence type="ECO:0000256" key="3">
    <source>
        <dbReference type="ARBA" id="ARBA00022989"/>
    </source>
</evidence>
<evidence type="ECO:0000313" key="8">
    <source>
        <dbReference type="EMBL" id="KFZ39117.1"/>
    </source>
</evidence>
<comment type="subcellular location">
    <subcellularLocation>
        <location evidence="1">Membrane</location>
    </subcellularLocation>
</comment>
<keyword evidence="3 5" id="KW-1133">Transmembrane helix</keyword>
<evidence type="ECO:0000256" key="1">
    <source>
        <dbReference type="ARBA" id="ARBA00004370"/>
    </source>
</evidence>
<dbReference type="Gene3D" id="3.30.450.350">
    <property type="entry name" value="CHASE domain"/>
    <property type="match status" value="1"/>
</dbReference>
<dbReference type="GO" id="GO:0003824">
    <property type="term" value="F:catalytic activity"/>
    <property type="evidence" value="ECO:0007669"/>
    <property type="project" value="UniProtKB-ARBA"/>
</dbReference>